<accession>A0A7H8R846</accession>
<dbReference type="RefSeq" id="XP_035348105.1">
    <property type="nucleotide sequence ID" value="XM_035492212.1"/>
</dbReference>
<dbReference type="KEGG" id="trg:TRUGW13939_09087"/>
<feature type="signal peptide" evidence="1">
    <location>
        <begin position="1"/>
        <end position="18"/>
    </location>
</feature>
<dbReference type="Proteomes" id="UP000509510">
    <property type="component" value="Chromosome V"/>
</dbReference>
<evidence type="ECO:0000259" key="3">
    <source>
        <dbReference type="Pfam" id="PF26335"/>
    </source>
</evidence>
<dbReference type="AlphaFoldDB" id="A0A7H8R846"/>
<gene>
    <name evidence="4" type="ORF">TRUGW13939_09087</name>
</gene>
<sequence>MKSIYTLVPFFCVAGATSLNYCPFLGAVYPSPKTLCNDTAFQTVKHNISLSLDAIISGNSSLLGSTYVSNTTSLSVQIWSTSNTEPEFEYYYTSPLTKNATTGVTEVDEDTVFRIGSASKLWTVLLLLIEKGDAILSDRVVKWVPELADAAREIGDDFNRINHLDWSEVTLFELASQLSGIARDYAFGDLITLGLDLTQDGFPQVSEVPPCGTLAAGACNRTQYLQGILQAHPTFPTAYAPSYSNANFQILAYALEAMTNETYDTLLSRDLVKPLGLEHLTSTAPADKYGIIPWDAITSYWALNTGDEAPAGGLYASTKDMVKLGRAVLNSTLLSPAMTRRWMKPATHTGSLTASVGAPWEIYTIPTSRAVDVYTKSGDLGSYSSMTALSPDHGVGFTIIAAGNDTTAVVQTLTQAMMEMLVPALDAAAKEEAVVRFTGTYAHHGSNNKPNSSISITTDGGPGLRVEDWVNDSVDMIATIEALTGYTSTPSVRLYPTGLESSGQVSFIAIIQQLENMSSSSDVPCTTWFQVDSQVYGNVGVDEFLFEVDGRGDAVGLSPRALRTVLPRVSKI</sequence>
<dbReference type="InterPro" id="IPR001466">
    <property type="entry name" value="Beta-lactam-related"/>
</dbReference>
<feature type="domain" description="Beta-lactamase-like ARB-00930-like C-terminal" evidence="3">
    <location>
        <begin position="429"/>
        <end position="569"/>
    </location>
</feature>
<evidence type="ECO:0000259" key="2">
    <source>
        <dbReference type="Pfam" id="PF00144"/>
    </source>
</evidence>
<evidence type="ECO:0000313" key="4">
    <source>
        <dbReference type="EMBL" id="QKX61931.1"/>
    </source>
</evidence>
<dbReference type="SUPFAM" id="SSF56601">
    <property type="entry name" value="beta-lactamase/transpeptidase-like"/>
    <property type="match status" value="1"/>
</dbReference>
<name>A0A7H8R846_TALRU</name>
<feature type="domain" description="Beta-lactamase-related" evidence="2">
    <location>
        <begin position="105"/>
        <end position="413"/>
    </location>
</feature>
<evidence type="ECO:0000313" key="5">
    <source>
        <dbReference type="Proteomes" id="UP000509510"/>
    </source>
</evidence>
<dbReference type="Gene3D" id="3.40.710.10">
    <property type="entry name" value="DD-peptidase/beta-lactamase superfamily"/>
    <property type="match status" value="1"/>
</dbReference>
<dbReference type="PANTHER" id="PTHR22935">
    <property type="entry name" value="PENICILLIN-BINDING PROTEIN"/>
    <property type="match status" value="1"/>
</dbReference>
<protein>
    <submittedName>
        <fullName evidence="4">Uncharacterized protein</fullName>
    </submittedName>
</protein>
<keyword evidence="5" id="KW-1185">Reference proteome</keyword>
<reference evidence="5" key="1">
    <citation type="submission" date="2020-06" db="EMBL/GenBank/DDBJ databases">
        <title>A chromosome-scale genome assembly of Talaromyces rugulosus W13939.</title>
        <authorList>
            <person name="Wang B."/>
            <person name="Guo L."/>
            <person name="Ye K."/>
            <person name="Wang L."/>
        </authorList>
    </citation>
    <scope>NUCLEOTIDE SEQUENCE [LARGE SCALE GENOMIC DNA]</scope>
    <source>
        <strain evidence="5">W13939</strain>
    </source>
</reference>
<feature type="chain" id="PRO_5028867530" evidence="1">
    <location>
        <begin position="19"/>
        <end position="572"/>
    </location>
</feature>
<dbReference type="Pfam" id="PF00144">
    <property type="entry name" value="Beta-lactamase"/>
    <property type="match status" value="1"/>
</dbReference>
<dbReference type="InterPro" id="IPR012338">
    <property type="entry name" value="Beta-lactam/transpept-like"/>
</dbReference>
<dbReference type="PANTHER" id="PTHR22935:SF97">
    <property type="entry name" value="BETA-LACTAMASE-RELATED DOMAIN-CONTAINING PROTEIN"/>
    <property type="match status" value="1"/>
</dbReference>
<dbReference type="EMBL" id="CP055902">
    <property type="protein sequence ID" value="QKX61931.1"/>
    <property type="molecule type" value="Genomic_DNA"/>
</dbReference>
<dbReference type="InterPro" id="IPR058664">
    <property type="entry name" value="ARB_00930-like_C"/>
</dbReference>
<organism evidence="4 5">
    <name type="scientific">Talaromyces rugulosus</name>
    <name type="common">Penicillium rugulosum</name>
    <dbReference type="NCBI Taxonomy" id="121627"/>
    <lineage>
        <taxon>Eukaryota</taxon>
        <taxon>Fungi</taxon>
        <taxon>Dikarya</taxon>
        <taxon>Ascomycota</taxon>
        <taxon>Pezizomycotina</taxon>
        <taxon>Eurotiomycetes</taxon>
        <taxon>Eurotiomycetidae</taxon>
        <taxon>Eurotiales</taxon>
        <taxon>Trichocomaceae</taxon>
        <taxon>Talaromyces</taxon>
        <taxon>Talaromyces sect. Islandici</taxon>
    </lineage>
</organism>
<evidence type="ECO:0000256" key="1">
    <source>
        <dbReference type="SAM" id="SignalP"/>
    </source>
</evidence>
<keyword evidence="1" id="KW-0732">Signal</keyword>
<dbReference type="OrthoDB" id="10250282at2759"/>
<proteinExistence type="predicted"/>
<dbReference type="InterPro" id="IPR051478">
    <property type="entry name" value="Beta-lactamase-like_AB/R"/>
</dbReference>
<dbReference type="GeneID" id="55996571"/>
<dbReference type="Pfam" id="PF26335">
    <property type="entry name" value="ARB_00930_C"/>
    <property type="match status" value="1"/>
</dbReference>